<dbReference type="RefSeq" id="WP_091406958.1">
    <property type="nucleotide sequence ID" value="NZ_FOAB01000002.1"/>
</dbReference>
<evidence type="ECO:0000313" key="1">
    <source>
        <dbReference type="EMBL" id="SEK88773.1"/>
    </source>
</evidence>
<dbReference type="STRING" id="1038014.SAMN04487910_1394"/>
<accession>A0A1H7KPJ0</accession>
<organism evidence="1 2">
    <name type="scientific">Aquimarina amphilecti</name>
    <dbReference type="NCBI Taxonomy" id="1038014"/>
    <lineage>
        <taxon>Bacteria</taxon>
        <taxon>Pseudomonadati</taxon>
        <taxon>Bacteroidota</taxon>
        <taxon>Flavobacteriia</taxon>
        <taxon>Flavobacteriales</taxon>
        <taxon>Flavobacteriaceae</taxon>
        <taxon>Aquimarina</taxon>
    </lineage>
</organism>
<protein>
    <submittedName>
        <fullName evidence="1">Uncharacterized protein</fullName>
    </submittedName>
</protein>
<gene>
    <name evidence="1" type="ORF">SAMN04487910_1394</name>
</gene>
<dbReference type="Proteomes" id="UP000198521">
    <property type="component" value="Unassembled WGS sequence"/>
</dbReference>
<sequence>MENLGLVEINKEEQITIDGGNHGYLWGSGGSSGGSLGVGEVIEMAVDTISEAVETIADGLESAWDSIFG</sequence>
<dbReference type="AlphaFoldDB" id="A0A1H7KPJ0"/>
<proteinExistence type="predicted"/>
<keyword evidence="2" id="KW-1185">Reference proteome</keyword>
<evidence type="ECO:0000313" key="2">
    <source>
        <dbReference type="Proteomes" id="UP000198521"/>
    </source>
</evidence>
<name>A0A1H7KPJ0_AQUAM</name>
<reference evidence="1 2" key="1">
    <citation type="submission" date="2016-10" db="EMBL/GenBank/DDBJ databases">
        <authorList>
            <person name="de Groot N.N."/>
        </authorList>
    </citation>
    <scope>NUCLEOTIDE SEQUENCE [LARGE SCALE GENOMIC DNA]</scope>
    <source>
        <strain evidence="1 2">DSM 25232</strain>
    </source>
</reference>
<dbReference type="EMBL" id="FOAB01000002">
    <property type="protein sequence ID" value="SEK88773.1"/>
    <property type="molecule type" value="Genomic_DNA"/>
</dbReference>